<gene>
    <name evidence="2" type="ORF">EJ903_01070</name>
</gene>
<feature type="transmembrane region" description="Helical" evidence="1">
    <location>
        <begin position="43"/>
        <end position="66"/>
    </location>
</feature>
<keyword evidence="1" id="KW-0472">Membrane</keyword>
<dbReference type="AlphaFoldDB" id="A0A431VNP8"/>
<sequence>MSLAPNTLLALGLAAGSGGLIAATLLRPLSALAADISGGADHGHFWARYCGVLTVLASVLGTCFVLAYPESDANAGLLVERCLFWSGLFLGITLLLLGRGLSPARVLRARNAAPPCQKDKAPPAL</sequence>
<evidence type="ECO:0000313" key="3">
    <source>
        <dbReference type="Proteomes" id="UP000277007"/>
    </source>
</evidence>
<dbReference type="Proteomes" id="UP000277007">
    <property type="component" value="Unassembled WGS sequence"/>
</dbReference>
<accession>A0A431VNP8</accession>
<feature type="transmembrane region" description="Helical" evidence="1">
    <location>
        <begin position="78"/>
        <end position="98"/>
    </location>
</feature>
<evidence type="ECO:0000313" key="2">
    <source>
        <dbReference type="EMBL" id="RTR24392.1"/>
    </source>
</evidence>
<proteinExistence type="predicted"/>
<dbReference type="RefSeq" id="WP_126611289.1">
    <property type="nucleotide sequence ID" value="NZ_JBHUCY010000008.1"/>
</dbReference>
<keyword evidence="1" id="KW-0812">Transmembrane</keyword>
<keyword evidence="1" id="KW-1133">Transmembrane helix</keyword>
<name>A0A431VNP8_9PROT</name>
<evidence type="ECO:0000256" key="1">
    <source>
        <dbReference type="SAM" id="Phobius"/>
    </source>
</evidence>
<reference evidence="2 3" key="1">
    <citation type="submission" date="2018-12" db="EMBL/GenBank/DDBJ databases">
        <authorList>
            <person name="Yang Y."/>
        </authorList>
    </citation>
    <scope>NUCLEOTIDE SEQUENCE [LARGE SCALE GENOMIC DNA]</scope>
    <source>
        <strain evidence="2 3">L-25-5w-1</strain>
    </source>
</reference>
<dbReference type="EMBL" id="RXMA01000001">
    <property type="protein sequence ID" value="RTR24392.1"/>
    <property type="molecule type" value="Genomic_DNA"/>
</dbReference>
<comment type="caution">
    <text evidence="2">The sequence shown here is derived from an EMBL/GenBank/DDBJ whole genome shotgun (WGS) entry which is preliminary data.</text>
</comment>
<keyword evidence="3" id="KW-1185">Reference proteome</keyword>
<protein>
    <submittedName>
        <fullName evidence="2">Uncharacterized protein</fullName>
    </submittedName>
</protein>
<organism evidence="2 3">
    <name type="scientific">Azospirillum griseum</name>
    <dbReference type="NCBI Taxonomy" id="2496639"/>
    <lineage>
        <taxon>Bacteria</taxon>
        <taxon>Pseudomonadati</taxon>
        <taxon>Pseudomonadota</taxon>
        <taxon>Alphaproteobacteria</taxon>
        <taxon>Rhodospirillales</taxon>
        <taxon>Azospirillaceae</taxon>
        <taxon>Azospirillum</taxon>
    </lineage>
</organism>